<dbReference type="Gene3D" id="3.40.50.300">
    <property type="entry name" value="P-loop containing nucleotide triphosphate hydrolases"/>
    <property type="match status" value="1"/>
</dbReference>
<reference evidence="6" key="1">
    <citation type="submission" date="2020-09" db="EMBL/GenBank/DDBJ databases">
        <title>Iningainema tapete sp. nov. (Scytonemataceae, Cyanobacteria) from greenhouses in central Florida (USA) produces two types of nodularin with biosynthetic potential for microcystin-LR and anabaenopeptins.</title>
        <authorList>
            <person name="Berthold D.E."/>
            <person name="Lefler F.W."/>
            <person name="Huang I.-S."/>
            <person name="Abdulla H."/>
            <person name="Zimba P.V."/>
            <person name="Laughinghouse H.D. IV."/>
        </authorList>
    </citation>
    <scope>NUCLEOTIDE SEQUENCE</scope>
    <source>
        <strain evidence="6">BLCCT55</strain>
    </source>
</reference>
<proteinExistence type="inferred from homology"/>
<dbReference type="GO" id="GO:0005524">
    <property type="term" value="F:ATP binding"/>
    <property type="evidence" value="ECO:0007669"/>
    <property type="project" value="UniProtKB-KW"/>
</dbReference>
<feature type="domain" description="ABC transporter" evidence="5">
    <location>
        <begin position="36"/>
        <end position="267"/>
    </location>
</feature>
<dbReference type="EMBL" id="JACXAE010000110">
    <property type="protein sequence ID" value="MBD2777508.1"/>
    <property type="molecule type" value="Genomic_DNA"/>
</dbReference>
<dbReference type="AlphaFoldDB" id="A0A8J6Y1F5"/>
<dbReference type="InterPro" id="IPR017871">
    <property type="entry name" value="ABC_transporter-like_CS"/>
</dbReference>
<accession>A0A8J6Y1F5</accession>
<dbReference type="PROSITE" id="PS00211">
    <property type="entry name" value="ABC_TRANSPORTER_1"/>
    <property type="match status" value="1"/>
</dbReference>
<evidence type="ECO:0000259" key="5">
    <source>
        <dbReference type="PROSITE" id="PS50893"/>
    </source>
</evidence>
<dbReference type="SMART" id="SM00382">
    <property type="entry name" value="AAA"/>
    <property type="match status" value="1"/>
</dbReference>
<dbReference type="PANTHER" id="PTHR42734:SF5">
    <property type="entry name" value="IRON TRANSPORT SYSTEM ATP-BINDING PROTEIN HI_0361-RELATED"/>
    <property type="match status" value="1"/>
</dbReference>
<gene>
    <name evidence="6" type="ORF">ICL16_37045</name>
</gene>
<sequence length="274" mass="30553">MKTPSLHPKFAHFSLKTQEMPYSIVYESDSTATQAISIANLWVNYRTHEALRDVNCIVKPGRLTGIFGPNGAGKSTLLKAMLGLVPSHGIVQYKGKPLVSQLEKVAYVPQRSQIDWTYPATVWDVVMMGRVKKTGWLRQFSTVSRQVAKSAIERVGMLELSNRPIGQLSGGQQQRVFLARALAQEAEIFCFDEPFVGIDQKTQVVIFQVFHELAAAGKIVLVVNHDLGESISHFDDLILLNRELIATGSRHEVLTEENLSRAYGGKVMFWQQAA</sequence>
<dbReference type="Proteomes" id="UP000629098">
    <property type="component" value="Unassembled WGS sequence"/>
</dbReference>
<keyword evidence="7" id="KW-1185">Reference proteome</keyword>
<keyword evidence="4 6" id="KW-0067">ATP-binding</keyword>
<keyword evidence="2" id="KW-0813">Transport</keyword>
<comment type="similarity">
    <text evidence="1">Belongs to the ABC transporter superfamily.</text>
</comment>
<dbReference type="SUPFAM" id="SSF52540">
    <property type="entry name" value="P-loop containing nucleoside triphosphate hydrolases"/>
    <property type="match status" value="1"/>
</dbReference>
<evidence type="ECO:0000256" key="4">
    <source>
        <dbReference type="ARBA" id="ARBA00022840"/>
    </source>
</evidence>
<dbReference type="PANTHER" id="PTHR42734">
    <property type="entry name" value="METAL TRANSPORT SYSTEM ATP-BINDING PROTEIN TM_0124-RELATED"/>
    <property type="match status" value="1"/>
</dbReference>
<dbReference type="InterPro" id="IPR050153">
    <property type="entry name" value="Metal_Ion_Import_ABC"/>
</dbReference>
<protein>
    <submittedName>
        <fullName evidence="6">Metal ABC transporter ATP-binding protein</fullName>
    </submittedName>
</protein>
<evidence type="ECO:0000256" key="1">
    <source>
        <dbReference type="ARBA" id="ARBA00005417"/>
    </source>
</evidence>
<dbReference type="CDD" id="cd03235">
    <property type="entry name" value="ABC_Metallic_Cations"/>
    <property type="match status" value="1"/>
</dbReference>
<dbReference type="PROSITE" id="PS50893">
    <property type="entry name" value="ABC_TRANSPORTER_2"/>
    <property type="match status" value="1"/>
</dbReference>
<name>A0A8J6Y1F5_9CYAN</name>
<evidence type="ECO:0000313" key="7">
    <source>
        <dbReference type="Proteomes" id="UP000629098"/>
    </source>
</evidence>
<dbReference type="InterPro" id="IPR003439">
    <property type="entry name" value="ABC_transporter-like_ATP-bd"/>
</dbReference>
<evidence type="ECO:0000313" key="6">
    <source>
        <dbReference type="EMBL" id="MBD2777508.1"/>
    </source>
</evidence>
<dbReference type="InterPro" id="IPR027417">
    <property type="entry name" value="P-loop_NTPase"/>
</dbReference>
<dbReference type="InterPro" id="IPR003593">
    <property type="entry name" value="AAA+_ATPase"/>
</dbReference>
<dbReference type="FunFam" id="3.40.50.300:FF:000134">
    <property type="entry name" value="Iron-enterobactin ABC transporter ATP-binding protein"/>
    <property type="match status" value="1"/>
</dbReference>
<organism evidence="6 7">
    <name type="scientific">Iningainema tapete BLCC-T55</name>
    <dbReference type="NCBI Taxonomy" id="2748662"/>
    <lineage>
        <taxon>Bacteria</taxon>
        <taxon>Bacillati</taxon>
        <taxon>Cyanobacteriota</taxon>
        <taxon>Cyanophyceae</taxon>
        <taxon>Nostocales</taxon>
        <taxon>Scytonemataceae</taxon>
        <taxon>Iningainema tapete</taxon>
    </lineage>
</organism>
<evidence type="ECO:0000256" key="2">
    <source>
        <dbReference type="ARBA" id="ARBA00022448"/>
    </source>
</evidence>
<keyword evidence="3" id="KW-0547">Nucleotide-binding</keyword>
<dbReference type="GO" id="GO:0016887">
    <property type="term" value="F:ATP hydrolysis activity"/>
    <property type="evidence" value="ECO:0007669"/>
    <property type="project" value="InterPro"/>
</dbReference>
<dbReference type="Pfam" id="PF00005">
    <property type="entry name" value="ABC_tran"/>
    <property type="match status" value="1"/>
</dbReference>
<evidence type="ECO:0000256" key="3">
    <source>
        <dbReference type="ARBA" id="ARBA00022741"/>
    </source>
</evidence>
<comment type="caution">
    <text evidence="6">The sequence shown here is derived from an EMBL/GenBank/DDBJ whole genome shotgun (WGS) entry which is preliminary data.</text>
</comment>